<keyword evidence="3" id="KW-0436">Ligase</keyword>
<dbReference type="OrthoDB" id="9803968at2"/>
<dbReference type="KEGG" id="spha:D3Y57_03915"/>
<dbReference type="InterPro" id="IPR000873">
    <property type="entry name" value="AMP-dep_synth/lig_dom"/>
</dbReference>
<dbReference type="CDD" id="cd04433">
    <property type="entry name" value="AFD_class_I"/>
    <property type="match status" value="1"/>
</dbReference>
<evidence type="ECO:0000259" key="1">
    <source>
        <dbReference type="Pfam" id="PF00501"/>
    </source>
</evidence>
<evidence type="ECO:0000313" key="4">
    <source>
        <dbReference type="Proteomes" id="UP000276254"/>
    </source>
</evidence>
<accession>A0A494TH84</accession>
<feature type="domain" description="AMP-dependent synthetase/ligase" evidence="1">
    <location>
        <begin position="32"/>
        <end position="385"/>
    </location>
</feature>
<dbReference type="Pfam" id="PF00501">
    <property type="entry name" value="AMP-binding"/>
    <property type="match status" value="1"/>
</dbReference>
<dbReference type="Pfam" id="PF13193">
    <property type="entry name" value="AMP-binding_C"/>
    <property type="match status" value="1"/>
</dbReference>
<evidence type="ECO:0000259" key="2">
    <source>
        <dbReference type="Pfam" id="PF13193"/>
    </source>
</evidence>
<keyword evidence="4" id="KW-1185">Reference proteome</keyword>
<sequence>MASRPARLGKFLMSVFSDLLNGVLAIDREADVIDYQGKWYKWGELGDTIEAIRAQLAKLELGEGTRVGVMVRNRPSPFAAVLTAVAADACMVSINPLYPDERLVKDIESLNLPVVIGETADLERSGVLDACKATGTAVIELPGILQGASLRAGFETIGPNVEREQPGVIIEMLTSGTTGVPKRIPLKRNAFEKSFAGALSYEKDRTEGEAAKLRPGTTILSNPMTHIGGLWGALSCIAGGRKACLMEKFSVESWRDAIVRHKPKVAGAVPAGLRMILDANIPKEDLASLVALRTGAAPLDHSVTSEFMERYGLPVLQNYGATEFSGAVAGWGLKEFHTFWKEKLGSVGRFQPGVTGRVVNAESGEDMPHGEEGVLEMKAAQFANGGEWLRTTDRAIIDADGFLFIKGRADLAIIRGGFKVHPDDVNKIYEDHPAIREAVTVGMPDRRLGAVPMTVLILKTGATTPTEAELTAYGREHLMPYQVPVRFLIVDDVPRTPSMKPALPAVRELFATDAADAA</sequence>
<dbReference type="InterPro" id="IPR025110">
    <property type="entry name" value="AMP-bd_C"/>
</dbReference>
<organism evidence="3 4">
    <name type="scientific">Sphingomonas paeninsulae</name>
    <dbReference type="NCBI Taxonomy" id="2319844"/>
    <lineage>
        <taxon>Bacteria</taxon>
        <taxon>Pseudomonadati</taxon>
        <taxon>Pseudomonadota</taxon>
        <taxon>Alphaproteobacteria</taxon>
        <taxon>Sphingomonadales</taxon>
        <taxon>Sphingomonadaceae</taxon>
        <taxon>Sphingomonas</taxon>
    </lineage>
</organism>
<dbReference type="SUPFAM" id="SSF56801">
    <property type="entry name" value="Acetyl-CoA synthetase-like"/>
    <property type="match status" value="1"/>
</dbReference>
<gene>
    <name evidence="3" type="ORF">D3Y57_03915</name>
</gene>
<dbReference type="EMBL" id="CP032828">
    <property type="protein sequence ID" value="AYJ85181.1"/>
    <property type="molecule type" value="Genomic_DNA"/>
</dbReference>
<dbReference type="AlphaFoldDB" id="A0A494TH84"/>
<dbReference type="PANTHER" id="PTHR43201:SF32">
    <property type="entry name" value="2-SUCCINYLBENZOATE--COA LIGASE, CHLOROPLASTIC_PEROXISOMAL"/>
    <property type="match status" value="1"/>
</dbReference>
<name>A0A494TH84_SPHPE</name>
<keyword evidence="3" id="KW-0614">Plasmid</keyword>
<protein>
    <submittedName>
        <fullName evidence="3">Long-chain fatty acid--CoA ligase</fullName>
    </submittedName>
</protein>
<dbReference type="GO" id="GO:0031956">
    <property type="term" value="F:medium-chain fatty acid-CoA ligase activity"/>
    <property type="evidence" value="ECO:0007669"/>
    <property type="project" value="TreeGrafter"/>
</dbReference>
<feature type="domain" description="AMP-binding enzyme C-terminal" evidence="2">
    <location>
        <begin position="426"/>
        <end position="500"/>
    </location>
</feature>
<dbReference type="InterPro" id="IPR042099">
    <property type="entry name" value="ANL_N_sf"/>
</dbReference>
<dbReference type="Proteomes" id="UP000276254">
    <property type="component" value="Plasmid unnamed1"/>
</dbReference>
<dbReference type="PANTHER" id="PTHR43201">
    <property type="entry name" value="ACYL-COA SYNTHETASE"/>
    <property type="match status" value="1"/>
</dbReference>
<dbReference type="Gene3D" id="3.40.50.12780">
    <property type="entry name" value="N-terminal domain of ligase-like"/>
    <property type="match status" value="1"/>
</dbReference>
<proteinExistence type="predicted"/>
<dbReference type="InterPro" id="IPR045851">
    <property type="entry name" value="AMP-bd_C_sf"/>
</dbReference>
<evidence type="ECO:0000313" key="3">
    <source>
        <dbReference type="EMBL" id="AYJ85181.1"/>
    </source>
</evidence>
<dbReference type="GO" id="GO:0006631">
    <property type="term" value="P:fatty acid metabolic process"/>
    <property type="evidence" value="ECO:0007669"/>
    <property type="project" value="TreeGrafter"/>
</dbReference>
<geneLocation type="plasmid" evidence="3">
    <name>unnamed1</name>
</geneLocation>
<dbReference type="Gene3D" id="3.30.300.30">
    <property type="match status" value="1"/>
</dbReference>
<reference evidence="3 4" key="1">
    <citation type="submission" date="2018-09" db="EMBL/GenBank/DDBJ databases">
        <title>Sphingomonas peninsula sp. nov., isolated from fildes peninsula, Antarctic soil.</title>
        <authorList>
            <person name="Yingchao G."/>
        </authorList>
    </citation>
    <scope>NUCLEOTIDE SEQUENCE [LARGE SCALE GENOMIC DNA]</scope>
    <source>
        <strain evidence="3 4">YZ-8</strain>
        <plasmid evidence="3 4">unnamed1</plasmid>
    </source>
</reference>